<proteinExistence type="predicted"/>
<feature type="region of interest" description="Disordered" evidence="1">
    <location>
        <begin position="19"/>
        <end position="42"/>
    </location>
</feature>
<accession>A0A9D4U0A1</accession>
<dbReference type="Proteomes" id="UP000886520">
    <property type="component" value="Chromosome 25"/>
</dbReference>
<dbReference type="EMBL" id="JABFUD020000025">
    <property type="protein sequence ID" value="KAI5059166.1"/>
    <property type="molecule type" value="Genomic_DNA"/>
</dbReference>
<reference evidence="2" key="1">
    <citation type="submission" date="2021-01" db="EMBL/GenBank/DDBJ databases">
        <title>Adiantum capillus-veneris genome.</title>
        <authorList>
            <person name="Fang Y."/>
            <person name="Liao Q."/>
        </authorList>
    </citation>
    <scope>NUCLEOTIDE SEQUENCE</scope>
    <source>
        <strain evidence="2">H3</strain>
        <tissue evidence="2">Leaf</tissue>
    </source>
</reference>
<evidence type="ECO:0000313" key="3">
    <source>
        <dbReference type="Proteomes" id="UP000886520"/>
    </source>
</evidence>
<sequence length="64" mass="7037">MQLRSPVFRVHCTFALPEKETADTGSSTLHESRTSPVIVGELPPPPSFIVEASHRHSGWPTITL</sequence>
<name>A0A9D4U0A1_ADICA</name>
<keyword evidence="3" id="KW-1185">Reference proteome</keyword>
<comment type="caution">
    <text evidence="2">The sequence shown here is derived from an EMBL/GenBank/DDBJ whole genome shotgun (WGS) entry which is preliminary data.</text>
</comment>
<organism evidence="2 3">
    <name type="scientific">Adiantum capillus-veneris</name>
    <name type="common">Maidenhair fern</name>
    <dbReference type="NCBI Taxonomy" id="13818"/>
    <lineage>
        <taxon>Eukaryota</taxon>
        <taxon>Viridiplantae</taxon>
        <taxon>Streptophyta</taxon>
        <taxon>Embryophyta</taxon>
        <taxon>Tracheophyta</taxon>
        <taxon>Polypodiopsida</taxon>
        <taxon>Polypodiidae</taxon>
        <taxon>Polypodiales</taxon>
        <taxon>Pteridineae</taxon>
        <taxon>Pteridaceae</taxon>
        <taxon>Vittarioideae</taxon>
        <taxon>Adiantum</taxon>
    </lineage>
</organism>
<dbReference type="AlphaFoldDB" id="A0A9D4U0A1"/>
<protein>
    <submittedName>
        <fullName evidence="2">Uncharacterized protein</fullName>
    </submittedName>
</protein>
<evidence type="ECO:0000256" key="1">
    <source>
        <dbReference type="SAM" id="MobiDB-lite"/>
    </source>
</evidence>
<evidence type="ECO:0000313" key="2">
    <source>
        <dbReference type="EMBL" id="KAI5059166.1"/>
    </source>
</evidence>
<gene>
    <name evidence="2" type="ORF">GOP47_0025485</name>
</gene>